<name>A0A7W9H5T4_9ACTN</name>
<dbReference type="RefSeq" id="WP_230299730.1">
    <property type="nucleotide sequence ID" value="NZ_JACHNE010000001.1"/>
</dbReference>
<dbReference type="Proteomes" id="UP000590647">
    <property type="component" value="Unassembled WGS sequence"/>
</dbReference>
<feature type="region of interest" description="Disordered" evidence="1">
    <location>
        <begin position="1"/>
        <end position="22"/>
    </location>
</feature>
<protein>
    <submittedName>
        <fullName evidence="2">Uncharacterized protein</fullName>
    </submittedName>
</protein>
<proteinExistence type="predicted"/>
<reference evidence="2 3" key="1">
    <citation type="submission" date="2020-08" db="EMBL/GenBank/DDBJ databases">
        <title>Sequencing the genomes of 1000 actinobacteria strains.</title>
        <authorList>
            <person name="Klenk H.-P."/>
        </authorList>
    </citation>
    <scope>NUCLEOTIDE SEQUENCE [LARGE SCALE GENOMIC DNA]</scope>
    <source>
        <strain evidence="2 3">DSM 40084</strain>
    </source>
</reference>
<evidence type="ECO:0000313" key="3">
    <source>
        <dbReference type="Proteomes" id="UP000590647"/>
    </source>
</evidence>
<feature type="compositionally biased region" description="Low complexity" evidence="1">
    <location>
        <begin position="47"/>
        <end position="62"/>
    </location>
</feature>
<evidence type="ECO:0000256" key="1">
    <source>
        <dbReference type="SAM" id="MobiDB-lite"/>
    </source>
</evidence>
<gene>
    <name evidence="2" type="ORF">HDA41_003810</name>
</gene>
<dbReference type="EMBL" id="JACHNE010000001">
    <property type="protein sequence ID" value="MBB5795846.1"/>
    <property type="molecule type" value="Genomic_DNA"/>
</dbReference>
<accession>A0A7W9H5T4</accession>
<sequence>MSERRLPRAPRRAPVSLARAGSGPDALAVTMASTRSSITMNWGGGDPRAASARPASHSSRARAMYRTG</sequence>
<evidence type="ECO:0000313" key="2">
    <source>
        <dbReference type="EMBL" id="MBB5795846.1"/>
    </source>
</evidence>
<comment type="caution">
    <text evidence="2">The sequence shown here is derived from an EMBL/GenBank/DDBJ whole genome shotgun (WGS) entry which is preliminary data.</text>
</comment>
<keyword evidence="3" id="KW-1185">Reference proteome</keyword>
<organism evidence="2 3">
    <name type="scientific">Streptomyces caelestis</name>
    <dbReference type="NCBI Taxonomy" id="36816"/>
    <lineage>
        <taxon>Bacteria</taxon>
        <taxon>Bacillati</taxon>
        <taxon>Actinomycetota</taxon>
        <taxon>Actinomycetes</taxon>
        <taxon>Kitasatosporales</taxon>
        <taxon>Streptomycetaceae</taxon>
        <taxon>Streptomyces</taxon>
    </lineage>
</organism>
<dbReference type="AlphaFoldDB" id="A0A7W9H5T4"/>
<feature type="region of interest" description="Disordered" evidence="1">
    <location>
        <begin position="40"/>
        <end position="68"/>
    </location>
</feature>